<dbReference type="PANTHER" id="PTHR15254:SF2">
    <property type="entry name" value="FANCONI ANEMIA GROUP G PROTEIN"/>
    <property type="match status" value="1"/>
</dbReference>
<proteinExistence type="predicted"/>
<dbReference type="SMART" id="SM00028">
    <property type="entry name" value="TPR"/>
    <property type="match status" value="3"/>
</dbReference>
<sequence>MSTKRQPSPSKLSDRWIEENNEFVNKWKNRDVSSREQNHTILLLSSDFHKLLQKIQGLPPLEDYAQLELCVVYNVCLLSIGLSKMSEAEILLAQTMDRVLQMTGVEPMASSPPDVWHTVLTSMEKRAVNSSVQNLLCVQWAIWLANCSLEAIEGLQGEFSSLSTRVQDLTSEARHISSNTPLLVMEPKNLVQLLEICTLITQGAEKINEGRSSEALTCLQAASTLPAPRTLVAYTHLLSGFCLAHTGRPQMALQCFRKAVEIDFPSVCALYQSLLIFRRQGDTQAEIQMLGLLHSTLMSTSTTEPGKTSDQLLSWSVLLRSQALRGLLSVPTALCVLHSLAQKCVLHSRVSEAVEHYLDLLAAIHSKENGVWSEDPHLPRLPELYLEAGTSLLLAKRPVDCMTLCDEVISTTAELLPEHVVLEEPEEGVEAPAVRAEGEQDQVAMLFWTGAAYLVQGHCYCHMQDWKQAVTHYTRCINLLVKVRFKEKGGQPQVPTADMVDEKRTDLQILQRMKGLSLAGRGISFAHTDQLGHALRDLKLSLQAFEECVGAGLWCGEVLWRLNRKQEAAAIWEKTWSISKHSVE</sequence>
<dbReference type="GeneTree" id="ENSGT00390000007195"/>
<evidence type="ECO:0000313" key="2">
    <source>
        <dbReference type="Proteomes" id="UP000264820"/>
    </source>
</evidence>
<dbReference type="OMA" id="CCLAWRA"/>
<reference evidence="1" key="1">
    <citation type="submission" date="2025-08" db="UniProtKB">
        <authorList>
            <consortium name="Ensembl"/>
        </authorList>
    </citation>
    <scope>IDENTIFICATION</scope>
</reference>
<dbReference type="Proteomes" id="UP000264820">
    <property type="component" value="Unplaced"/>
</dbReference>
<keyword evidence="2" id="KW-1185">Reference proteome</keyword>
<dbReference type="InterPro" id="IPR019734">
    <property type="entry name" value="TPR_rpt"/>
</dbReference>
<dbReference type="AlphaFoldDB" id="A0A3Q3DHX4"/>
<protein>
    <submittedName>
        <fullName evidence="1">FA complementation group G</fullName>
    </submittedName>
</protein>
<dbReference type="Ensembl" id="ENSHCOT00000019713.1">
    <property type="protein sequence ID" value="ENSHCOP00000012620.1"/>
    <property type="gene ID" value="ENSHCOG00000015668.1"/>
</dbReference>
<dbReference type="Pfam" id="PF13181">
    <property type="entry name" value="TPR_8"/>
    <property type="match status" value="1"/>
</dbReference>
<name>A0A3Q3DHX4_HIPCM</name>
<evidence type="ECO:0000313" key="1">
    <source>
        <dbReference type="Ensembl" id="ENSHCOP00000012620.1"/>
    </source>
</evidence>
<dbReference type="PANTHER" id="PTHR15254">
    <property type="entry name" value="FANCONI ANEMIA GROUP G PROTEIN FAMILY MEMBER"/>
    <property type="match status" value="1"/>
</dbReference>
<reference evidence="1" key="2">
    <citation type="submission" date="2025-09" db="UniProtKB">
        <authorList>
            <consortium name="Ensembl"/>
        </authorList>
    </citation>
    <scope>IDENTIFICATION</scope>
</reference>
<organism evidence="1 2">
    <name type="scientific">Hippocampus comes</name>
    <name type="common">Tiger tail seahorse</name>
    <dbReference type="NCBI Taxonomy" id="109280"/>
    <lineage>
        <taxon>Eukaryota</taxon>
        <taxon>Metazoa</taxon>
        <taxon>Chordata</taxon>
        <taxon>Craniata</taxon>
        <taxon>Vertebrata</taxon>
        <taxon>Euteleostomi</taxon>
        <taxon>Actinopterygii</taxon>
        <taxon>Neopterygii</taxon>
        <taxon>Teleostei</taxon>
        <taxon>Neoteleostei</taxon>
        <taxon>Acanthomorphata</taxon>
        <taxon>Syngnathiaria</taxon>
        <taxon>Syngnathiformes</taxon>
        <taxon>Syngnathoidei</taxon>
        <taxon>Syngnathidae</taxon>
        <taxon>Hippocampus</taxon>
    </lineage>
</organism>
<dbReference type="GO" id="GO:0036297">
    <property type="term" value="P:interstrand cross-link repair"/>
    <property type="evidence" value="ECO:0007669"/>
    <property type="project" value="InterPro"/>
</dbReference>
<dbReference type="Gene3D" id="1.25.40.10">
    <property type="entry name" value="Tetratricopeptide repeat domain"/>
    <property type="match status" value="2"/>
</dbReference>
<dbReference type="InterPro" id="IPR039684">
    <property type="entry name" value="FANCG"/>
</dbReference>
<dbReference type="SUPFAM" id="SSF48452">
    <property type="entry name" value="TPR-like"/>
    <property type="match status" value="2"/>
</dbReference>
<dbReference type="STRING" id="109280.ENSHCOP00000012620"/>
<dbReference type="GO" id="GO:0043240">
    <property type="term" value="C:Fanconi anaemia nuclear complex"/>
    <property type="evidence" value="ECO:0007669"/>
    <property type="project" value="InterPro"/>
</dbReference>
<accession>A0A3Q3DHX4</accession>
<dbReference type="InterPro" id="IPR011990">
    <property type="entry name" value="TPR-like_helical_dom_sf"/>
</dbReference>